<dbReference type="InterPro" id="IPR033734">
    <property type="entry name" value="Jacalin-like_lectin_dom_plant"/>
</dbReference>
<evidence type="ECO:0000256" key="1">
    <source>
        <dbReference type="ARBA" id="ARBA00006568"/>
    </source>
</evidence>
<evidence type="ECO:0000313" key="5">
    <source>
        <dbReference type="RefSeq" id="XP_019706739.1"/>
    </source>
</evidence>
<dbReference type="RefSeq" id="XP_019706739.1">
    <property type="nucleotide sequence ID" value="XM_019851180.1"/>
</dbReference>
<protein>
    <submittedName>
        <fullName evidence="5">Mannose/glucose-specific lectin-like</fullName>
    </submittedName>
</protein>
<name>A0A6J0PJ13_ELAGV</name>
<dbReference type="FunFam" id="2.100.10.30:FF:000001">
    <property type="entry name" value="Jacalin-related lectin 33"/>
    <property type="match status" value="1"/>
</dbReference>
<dbReference type="CDD" id="cd09612">
    <property type="entry name" value="Jacalin"/>
    <property type="match status" value="2"/>
</dbReference>
<dbReference type="SUPFAM" id="SSF51101">
    <property type="entry name" value="Mannose-binding lectins"/>
    <property type="match status" value="2"/>
</dbReference>
<feature type="domain" description="Jacalin-type lectin" evidence="3">
    <location>
        <begin position="180"/>
        <end position="302"/>
    </location>
</feature>
<dbReference type="PROSITE" id="PS51752">
    <property type="entry name" value="JACALIN_LECTIN"/>
    <property type="match status" value="2"/>
</dbReference>
<dbReference type="Pfam" id="PF01419">
    <property type="entry name" value="Jacalin"/>
    <property type="match status" value="2"/>
</dbReference>
<accession>A0A6J0PJ13</accession>
<reference evidence="5" key="1">
    <citation type="submission" date="2025-08" db="UniProtKB">
        <authorList>
            <consortium name="RefSeq"/>
        </authorList>
    </citation>
    <scope>IDENTIFICATION</scope>
</reference>
<comment type="similarity">
    <text evidence="1">Belongs to the jacalin lectin family.</text>
</comment>
<dbReference type="PANTHER" id="PTHR46506">
    <property type="entry name" value="OS05G0143600 PROTEIN"/>
    <property type="match status" value="1"/>
</dbReference>
<dbReference type="FunCoup" id="A0A6J0PJ13">
    <property type="interactions" value="7"/>
</dbReference>
<dbReference type="OrthoDB" id="654502at2759"/>
<evidence type="ECO:0000256" key="2">
    <source>
        <dbReference type="ARBA" id="ARBA00022734"/>
    </source>
</evidence>
<dbReference type="InterPro" id="IPR036404">
    <property type="entry name" value="Jacalin-like_lectin_dom_sf"/>
</dbReference>
<organism evidence="4 5">
    <name type="scientific">Elaeis guineensis var. tenera</name>
    <name type="common">Oil palm</name>
    <dbReference type="NCBI Taxonomy" id="51953"/>
    <lineage>
        <taxon>Eukaryota</taxon>
        <taxon>Viridiplantae</taxon>
        <taxon>Streptophyta</taxon>
        <taxon>Embryophyta</taxon>
        <taxon>Tracheophyta</taxon>
        <taxon>Spermatophyta</taxon>
        <taxon>Magnoliopsida</taxon>
        <taxon>Liliopsida</taxon>
        <taxon>Arecaceae</taxon>
        <taxon>Arecoideae</taxon>
        <taxon>Cocoseae</taxon>
        <taxon>Elaeidinae</taxon>
        <taxon>Elaeis</taxon>
    </lineage>
</organism>
<dbReference type="Proteomes" id="UP000504607">
    <property type="component" value="Chromosome 1"/>
</dbReference>
<sequence length="308" mass="33459">MPVYDSTNTQFPQTKELNETICSSHNLSMASRVDGANTLGPWGGSGGTAWSFENAQTITKIKISAGRAVDSITFQYMDGEIACWSPRYGGDGGTPTEIELGSAEFIISMKGYYSTHRGYTIIYSLTFVTTIREYGPYGREQGTQFSISKGVGWISGFHGRSGGLLDAIGVYKKTSFECGVVKVGPWGELKPQNLRDIESINFQYVADGVAKWSSNWGSESGSMAEIDLGNNHYLTAISGYYGNYHDCIVITSLTFVTTMSTYGPYGPNEGTAFSLPMRAGKIVGFFGYAGQWLDALGFYLKPGLVIPD</sequence>
<evidence type="ECO:0000313" key="4">
    <source>
        <dbReference type="Proteomes" id="UP000504607"/>
    </source>
</evidence>
<feature type="domain" description="Jacalin-type lectin" evidence="3">
    <location>
        <begin position="36"/>
        <end position="174"/>
    </location>
</feature>
<keyword evidence="4" id="KW-1185">Reference proteome</keyword>
<keyword evidence="2" id="KW-0430">Lectin</keyword>
<proteinExistence type="inferred from homology"/>
<dbReference type="InParanoid" id="A0A6J0PJ13"/>
<gene>
    <name evidence="5" type="primary">LOC105053418</name>
</gene>
<dbReference type="Gene3D" id="2.100.10.30">
    <property type="entry name" value="Jacalin-like lectin domain"/>
    <property type="match status" value="2"/>
</dbReference>
<dbReference type="GO" id="GO:0030246">
    <property type="term" value="F:carbohydrate binding"/>
    <property type="evidence" value="ECO:0007669"/>
    <property type="project" value="UniProtKB-KW"/>
</dbReference>
<dbReference type="InterPro" id="IPR001229">
    <property type="entry name" value="Jacalin-like_lectin_dom"/>
</dbReference>
<evidence type="ECO:0000259" key="3">
    <source>
        <dbReference type="PROSITE" id="PS51752"/>
    </source>
</evidence>
<dbReference type="AlphaFoldDB" id="A0A6J0PJ13"/>
<dbReference type="SMART" id="SM00915">
    <property type="entry name" value="Jacalin"/>
    <property type="match status" value="2"/>
</dbReference>